<organism evidence="1 2">
    <name type="scientific">Kineococcus endophyticus</name>
    <dbReference type="NCBI Taxonomy" id="1181883"/>
    <lineage>
        <taxon>Bacteria</taxon>
        <taxon>Bacillati</taxon>
        <taxon>Actinomycetota</taxon>
        <taxon>Actinomycetes</taxon>
        <taxon>Kineosporiales</taxon>
        <taxon>Kineosporiaceae</taxon>
        <taxon>Kineococcus</taxon>
    </lineage>
</organism>
<protein>
    <submittedName>
        <fullName evidence="1">Uncharacterized protein</fullName>
    </submittedName>
</protein>
<gene>
    <name evidence="1" type="ORF">AB1207_14380</name>
</gene>
<keyword evidence="2" id="KW-1185">Reference proteome</keyword>
<evidence type="ECO:0000313" key="1">
    <source>
        <dbReference type="EMBL" id="MEW9265939.1"/>
    </source>
</evidence>
<dbReference type="EMBL" id="JBFNQN010000009">
    <property type="protein sequence ID" value="MEW9265939.1"/>
    <property type="molecule type" value="Genomic_DNA"/>
</dbReference>
<evidence type="ECO:0000313" key="2">
    <source>
        <dbReference type="Proteomes" id="UP001555826"/>
    </source>
</evidence>
<name>A0ABV3P8G5_9ACTN</name>
<accession>A0ABV3P8G5</accession>
<sequence length="105" mass="11466">MTRTADWARDHLVVLVQPDGDLALWSTGGRTLVLRDATEEQVTEHLVARTLSAPAGEAAAGGSEDPKAERRALQAARWAVKRARQGLQPRVHLPRWEDVAVPGRA</sequence>
<dbReference type="RefSeq" id="WP_367639065.1">
    <property type="nucleotide sequence ID" value="NZ_JBFNQN010000009.1"/>
</dbReference>
<comment type="caution">
    <text evidence="1">The sequence shown here is derived from an EMBL/GenBank/DDBJ whole genome shotgun (WGS) entry which is preliminary data.</text>
</comment>
<dbReference type="Proteomes" id="UP001555826">
    <property type="component" value="Unassembled WGS sequence"/>
</dbReference>
<reference evidence="1 2" key="1">
    <citation type="submission" date="2024-07" db="EMBL/GenBank/DDBJ databases">
        <authorList>
            <person name="Thanompreechachai J."/>
            <person name="Duangmal K."/>
        </authorList>
    </citation>
    <scope>NUCLEOTIDE SEQUENCE [LARGE SCALE GENOMIC DNA]</scope>
    <source>
        <strain evidence="1 2">KCTC 19886</strain>
    </source>
</reference>
<proteinExistence type="predicted"/>